<reference evidence="1" key="1">
    <citation type="journal article" date="2019" name="bioRxiv">
        <title>The Genome of the Zebra Mussel, Dreissena polymorpha: A Resource for Invasive Species Research.</title>
        <authorList>
            <person name="McCartney M.A."/>
            <person name="Auch B."/>
            <person name="Kono T."/>
            <person name="Mallez S."/>
            <person name="Zhang Y."/>
            <person name="Obille A."/>
            <person name="Becker A."/>
            <person name="Abrahante J.E."/>
            <person name="Garbe J."/>
            <person name="Badalamenti J.P."/>
            <person name="Herman A."/>
            <person name="Mangelson H."/>
            <person name="Liachko I."/>
            <person name="Sullivan S."/>
            <person name="Sone E.D."/>
            <person name="Koren S."/>
            <person name="Silverstein K.A.T."/>
            <person name="Beckman K.B."/>
            <person name="Gohl D.M."/>
        </authorList>
    </citation>
    <scope>NUCLEOTIDE SEQUENCE</scope>
    <source>
        <strain evidence="1">Duluth1</strain>
        <tissue evidence="1">Whole animal</tissue>
    </source>
</reference>
<dbReference type="EMBL" id="JAIWYP010000004">
    <property type="protein sequence ID" value="KAH3843401.1"/>
    <property type="molecule type" value="Genomic_DNA"/>
</dbReference>
<dbReference type="Proteomes" id="UP000828390">
    <property type="component" value="Unassembled WGS sequence"/>
</dbReference>
<comment type="caution">
    <text evidence="1">The sequence shown here is derived from an EMBL/GenBank/DDBJ whole genome shotgun (WGS) entry which is preliminary data.</text>
</comment>
<protein>
    <submittedName>
        <fullName evidence="1">Uncharacterized protein</fullName>
    </submittedName>
</protein>
<evidence type="ECO:0000313" key="1">
    <source>
        <dbReference type="EMBL" id="KAH3843401.1"/>
    </source>
</evidence>
<sequence>MDALQILSWKKAHGRLRSDNRSETRLLTLTIPVPADHRLCYDDLGGSEVEWNSVDTLETVGNLDFFVDDPALLSYAQQQMQVKTNMVVDNSGRLGITINRAKSNVLKTTVSNNTSITVQI</sequence>
<organism evidence="1 2">
    <name type="scientific">Dreissena polymorpha</name>
    <name type="common">Zebra mussel</name>
    <name type="synonym">Mytilus polymorpha</name>
    <dbReference type="NCBI Taxonomy" id="45954"/>
    <lineage>
        <taxon>Eukaryota</taxon>
        <taxon>Metazoa</taxon>
        <taxon>Spiralia</taxon>
        <taxon>Lophotrochozoa</taxon>
        <taxon>Mollusca</taxon>
        <taxon>Bivalvia</taxon>
        <taxon>Autobranchia</taxon>
        <taxon>Heteroconchia</taxon>
        <taxon>Euheterodonta</taxon>
        <taxon>Imparidentia</taxon>
        <taxon>Neoheterodontei</taxon>
        <taxon>Myida</taxon>
        <taxon>Dreissenoidea</taxon>
        <taxon>Dreissenidae</taxon>
        <taxon>Dreissena</taxon>
    </lineage>
</organism>
<keyword evidence="2" id="KW-1185">Reference proteome</keyword>
<accession>A0A9D4KQQ2</accession>
<evidence type="ECO:0000313" key="2">
    <source>
        <dbReference type="Proteomes" id="UP000828390"/>
    </source>
</evidence>
<name>A0A9D4KQQ2_DREPO</name>
<reference evidence="1" key="2">
    <citation type="submission" date="2020-11" db="EMBL/GenBank/DDBJ databases">
        <authorList>
            <person name="McCartney M.A."/>
            <person name="Auch B."/>
            <person name="Kono T."/>
            <person name="Mallez S."/>
            <person name="Becker A."/>
            <person name="Gohl D.M."/>
            <person name="Silverstein K.A.T."/>
            <person name="Koren S."/>
            <person name="Bechman K.B."/>
            <person name="Herman A."/>
            <person name="Abrahante J.E."/>
            <person name="Garbe J."/>
        </authorList>
    </citation>
    <scope>NUCLEOTIDE SEQUENCE</scope>
    <source>
        <strain evidence="1">Duluth1</strain>
        <tissue evidence="1">Whole animal</tissue>
    </source>
</reference>
<gene>
    <name evidence="1" type="ORF">DPMN_116917</name>
</gene>
<proteinExistence type="predicted"/>
<dbReference type="AlphaFoldDB" id="A0A9D4KQQ2"/>